<evidence type="ECO:0000313" key="14">
    <source>
        <dbReference type="EMBL" id="CAF1439648.1"/>
    </source>
</evidence>
<keyword evidence="7" id="KW-0648">Protein biosynthesis</keyword>
<evidence type="ECO:0000256" key="4">
    <source>
        <dbReference type="ARBA" id="ARBA00022741"/>
    </source>
</evidence>
<dbReference type="GO" id="GO:0005739">
    <property type="term" value="C:mitochondrion"/>
    <property type="evidence" value="ECO:0007669"/>
    <property type="project" value="UniProtKB-SubCell"/>
</dbReference>
<gene>
    <name evidence="13" type="ORF">EDS130_LOCUS38711</name>
    <name evidence="14" type="ORF">XAT740_LOCUS36241</name>
</gene>
<name>A0A815NX71_ADIRI</name>
<dbReference type="PROSITE" id="PS00018">
    <property type="entry name" value="EF_HAND_1"/>
    <property type="match status" value="1"/>
</dbReference>
<dbReference type="EMBL" id="CAJNOR010003701">
    <property type="protein sequence ID" value="CAF1439648.1"/>
    <property type="molecule type" value="Genomic_DNA"/>
</dbReference>
<dbReference type="InterPro" id="IPR000795">
    <property type="entry name" value="T_Tr_GTP-bd_dom"/>
</dbReference>
<dbReference type="Pfam" id="PF24674">
    <property type="entry name" value="MACPF_SNTX"/>
    <property type="match status" value="1"/>
</dbReference>
<dbReference type="Proteomes" id="UP000663828">
    <property type="component" value="Unassembled WGS sequence"/>
</dbReference>
<evidence type="ECO:0000256" key="2">
    <source>
        <dbReference type="ARBA" id="ARBA00007249"/>
    </source>
</evidence>
<evidence type="ECO:0000256" key="6">
    <source>
        <dbReference type="ARBA" id="ARBA00022837"/>
    </source>
</evidence>
<dbReference type="PANTHER" id="PTHR43721:SF36">
    <property type="entry name" value="ELONGATION FACTOR TU, MITOCHONDRIAL"/>
    <property type="match status" value="1"/>
</dbReference>
<dbReference type="PROSITE" id="PS51722">
    <property type="entry name" value="G_TR_2"/>
    <property type="match status" value="1"/>
</dbReference>
<reference evidence="13" key="1">
    <citation type="submission" date="2021-02" db="EMBL/GenBank/DDBJ databases">
        <authorList>
            <person name="Nowell W R."/>
        </authorList>
    </citation>
    <scope>NUCLEOTIDE SEQUENCE</scope>
</reference>
<evidence type="ECO:0000259" key="11">
    <source>
        <dbReference type="PROSITE" id="PS50222"/>
    </source>
</evidence>
<evidence type="ECO:0000256" key="3">
    <source>
        <dbReference type="ARBA" id="ARBA00017898"/>
    </source>
</evidence>
<evidence type="ECO:0000256" key="7">
    <source>
        <dbReference type="ARBA" id="ARBA00022917"/>
    </source>
</evidence>
<evidence type="ECO:0000256" key="8">
    <source>
        <dbReference type="ARBA" id="ARBA00023128"/>
    </source>
</evidence>
<dbReference type="InterPro" id="IPR009001">
    <property type="entry name" value="Transl_elong_EF1A/Init_IF2_C"/>
</dbReference>
<dbReference type="InterPro" id="IPR009000">
    <property type="entry name" value="Transl_B-barrel_sf"/>
</dbReference>
<organism evidence="13 16">
    <name type="scientific">Adineta ricciae</name>
    <name type="common">Rotifer</name>
    <dbReference type="NCBI Taxonomy" id="249248"/>
    <lineage>
        <taxon>Eukaryota</taxon>
        <taxon>Metazoa</taxon>
        <taxon>Spiralia</taxon>
        <taxon>Gnathifera</taxon>
        <taxon>Rotifera</taxon>
        <taxon>Eurotatoria</taxon>
        <taxon>Bdelloidea</taxon>
        <taxon>Adinetida</taxon>
        <taxon>Adinetidae</taxon>
        <taxon>Adineta</taxon>
    </lineage>
</organism>
<dbReference type="SUPFAM" id="SSF50447">
    <property type="entry name" value="Translation proteins"/>
    <property type="match status" value="1"/>
</dbReference>
<keyword evidence="8" id="KW-0496">Mitochondrion</keyword>
<dbReference type="GO" id="GO:0005525">
    <property type="term" value="F:GTP binding"/>
    <property type="evidence" value="ECO:0007669"/>
    <property type="project" value="UniProtKB-KW"/>
</dbReference>
<accession>A0A815NX71</accession>
<dbReference type="Pfam" id="PF24676">
    <property type="entry name" value="DUF7656"/>
    <property type="match status" value="1"/>
</dbReference>
<comment type="similarity">
    <text evidence="2">Belongs to the TRAFAC class translation factor GTPase superfamily. Classic translation factor GTPase family. EF-Tu/EF-1A subfamily.</text>
</comment>
<comment type="caution">
    <text evidence="13">The sequence shown here is derived from an EMBL/GenBank/DDBJ whole genome shotgun (WGS) entry which is preliminary data.</text>
</comment>
<dbReference type="GO" id="GO:0003924">
    <property type="term" value="F:GTPase activity"/>
    <property type="evidence" value="ECO:0007669"/>
    <property type="project" value="InterPro"/>
</dbReference>
<evidence type="ECO:0000256" key="1">
    <source>
        <dbReference type="ARBA" id="ARBA00004173"/>
    </source>
</evidence>
<dbReference type="GO" id="GO:0070125">
    <property type="term" value="P:mitochondrial translational elongation"/>
    <property type="evidence" value="ECO:0007669"/>
    <property type="project" value="TreeGrafter"/>
</dbReference>
<dbReference type="Gene3D" id="2.40.30.10">
    <property type="entry name" value="Translation factors"/>
    <property type="match status" value="2"/>
</dbReference>
<dbReference type="SMART" id="SM00054">
    <property type="entry name" value="EFh"/>
    <property type="match status" value="3"/>
</dbReference>
<sequence length="1295" mass="147351">MNVDTVTTKQAIGRHGIIGSLYDIRNDQFEGGNLFNQQIPSSIVLITDCASSDYLMDDNKSQSETLNNLNIEGSMKLSLLSGVLKAEGSAKYLNQTKTDSRTVRVTFTYKAKTKYEHLQISMTDLLKCVSFDAFQNPHATHCVIGITYGACVAATFEQTASNSKEAEEVQGNLAAEFKKGYIDVEGSVKMNKEDKKDSVADSMKITLSGDILIDKIPITMKDVFDIFEKVPFMLSKLNDGKGKPIEFELYPLQRLAKVFNCELKIERMIKEVTSAVVSRIENIFEEITHAKRMFNDFVAKIDPWQEWLPPEWTRIVYEKKTELAGQQVHTQRELATLIQQIRRGEADEAKMVHLLDNFDRENPCSTRSIKEFLRENERIDAKIRSLGEFDQKASTEEERKPNTAVLLREFTSIQDFVLRYNDTDVFLLNISNKWEQDNKENWYKQLRYFCHLMHGTENGKMPITRVIDHDLHVNLHMKPDACVIFYAHDGAIKSRDYYCTAWETLDPMVIREIKLKHKFMFLNDKAVQLWHKTFIKRSPKGQLNEEDFISAYQQLYTSGSAGPYCRHIFHKIDDDNSGTISFGEFMSAISLSLLADIEQQLKFVFKLCTQKDSKHAHSDELINFIELITELEGGEDAVDPVAAEMIVHQIMESNKNTTTGSECAKNEINEEEFVDKCMKKYDLILAFLPLFCKKSLVDHAGLIKKRQVGITQDEILEQYRKILEELHRGILTKSSYTKTLKDYNPEGNSTSFCNYIFKGITKGRNNIINFDCFLDAHQLLDPIDVEHALTAAFNLCDIDRCGTIGSAQIETFVKIIAELNEKHTSTSSYNASTYALKHPKSIAKAIMGHSDNEKDNQIKSKNFVDCCKNDYWLCAAILPLNSVNVHHGVSRRNHSKPHINIATIGHKSHGKTTLTAAIFKVLHEKRQKENKPDEKVIPVIEDKSYKKLISVIQNETHSSQKQSHVIAVAYETIARRYVHFDCAGHRKFIKNMISTAAVLDGAILVVDATEGIMPQTREHLRIVRKFGVKNIVVFLNKTKDVDEKKLKQIEIELKELLVLDANNEDFIPIIRAWEHSSNREKPTEIDADAIDKLLHAIDVFIPSPYRHVDKNFLMTISDIHNISGKGIVAKGVVQRGTVHQGDQVEIAGYGAIINAIATKIQTFKQQIDRAKNGDYVGLLLRDLTTKQIRRRQVIAMRKTVTLHKHFTVDIYVLTKEEGGRHTPFFQTYQPQVFSKTGVATAKITFLDGQRRAMPGDNLKLKLDLFKGMVIEEKDPILLYEGGKLVATGGVIQILD</sequence>
<dbReference type="Pfam" id="PF03143">
    <property type="entry name" value="GTP_EFTU_D3"/>
    <property type="match status" value="1"/>
</dbReference>
<comment type="catalytic activity">
    <reaction evidence="10">
        <text>GTP + H2O = GDP + phosphate + H(+)</text>
        <dbReference type="Rhea" id="RHEA:19669"/>
        <dbReference type="ChEBI" id="CHEBI:15377"/>
        <dbReference type="ChEBI" id="CHEBI:15378"/>
        <dbReference type="ChEBI" id="CHEBI:37565"/>
        <dbReference type="ChEBI" id="CHEBI:43474"/>
        <dbReference type="ChEBI" id="CHEBI:58189"/>
        <dbReference type="EC" id="3.6.5.3"/>
    </reaction>
    <physiologicalReaction direction="left-to-right" evidence="10">
        <dbReference type="Rhea" id="RHEA:19670"/>
    </physiologicalReaction>
</comment>
<keyword evidence="9" id="KW-0342">GTP-binding</keyword>
<dbReference type="InterPro" id="IPR011992">
    <property type="entry name" value="EF-hand-dom_pair"/>
</dbReference>
<dbReference type="Proteomes" id="UP000663852">
    <property type="component" value="Unassembled WGS sequence"/>
</dbReference>
<evidence type="ECO:0000313" key="13">
    <source>
        <dbReference type="EMBL" id="CAF1438722.1"/>
    </source>
</evidence>
<dbReference type="EMBL" id="CAJNOJ010000411">
    <property type="protein sequence ID" value="CAF1438722.1"/>
    <property type="molecule type" value="Genomic_DNA"/>
</dbReference>
<dbReference type="InterPro" id="IPR004160">
    <property type="entry name" value="Transl_elong_EFTu/EF1A_C"/>
</dbReference>
<evidence type="ECO:0000256" key="10">
    <source>
        <dbReference type="ARBA" id="ARBA00051990"/>
    </source>
</evidence>
<keyword evidence="5" id="KW-0251">Elongation factor</keyword>
<dbReference type="GO" id="GO:0005509">
    <property type="term" value="F:calcium ion binding"/>
    <property type="evidence" value="ECO:0007669"/>
    <property type="project" value="InterPro"/>
</dbReference>
<evidence type="ECO:0000256" key="5">
    <source>
        <dbReference type="ARBA" id="ARBA00022768"/>
    </source>
</evidence>
<dbReference type="PROSITE" id="PS50222">
    <property type="entry name" value="EF_HAND_2"/>
    <property type="match status" value="1"/>
</dbReference>
<dbReference type="InterPro" id="IPR056072">
    <property type="entry name" value="SNTX_MACPF/CDC-like_dom"/>
</dbReference>
<dbReference type="FunFam" id="2.40.30.10:FF:000001">
    <property type="entry name" value="Elongation factor Tu"/>
    <property type="match status" value="1"/>
</dbReference>
<comment type="subcellular location">
    <subcellularLocation>
        <location evidence="1">Mitochondrion</location>
    </subcellularLocation>
</comment>
<dbReference type="InterPro" id="IPR002048">
    <property type="entry name" value="EF_hand_dom"/>
</dbReference>
<dbReference type="SUPFAM" id="SSF52540">
    <property type="entry name" value="P-loop containing nucleoside triphosphate hydrolases"/>
    <property type="match status" value="1"/>
</dbReference>
<keyword evidence="15" id="KW-1185">Reference proteome</keyword>
<evidence type="ECO:0000259" key="12">
    <source>
        <dbReference type="PROSITE" id="PS51722"/>
    </source>
</evidence>
<keyword evidence="6" id="KW-0106">Calcium</keyword>
<dbReference type="OrthoDB" id="8954335at2759"/>
<dbReference type="InterPro" id="IPR027417">
    <property type="entry name" value="P-loop_NTPase"/>
</dbReference>
<dbReference type="Pfam" id="PF00009">
    <property type="entry name" value="GTP_EFTU"/>
    <property type="match status" value="1"/>
</dbReference>
<dbReference type="InterPro" id="IPR050055">
    <property type="entry name" value="EF-Tu_GTPase"/>
</dbReference>
<protein>
    <recommendedName>
        <fullName evidence="3">Elongation factor Tu, mitochondrial</fullName>
    </recommendedName>
</protein>
<evidence type="ECO:0000313" key="16">
    <source>
        <dbReference type="Proteomes" id="UP000663852"/>
    </source>
</evidence>
<dbReference type="PANTHER" id="PTHR43721">
    <property type="entry name" value="ELONGATION FACTOR TU-RELATED"/>
    <property type="match status" value="1"/>
</dbReference>
<feature type="domain" description="EF-hand" evidence="11">
    <location>
        <begin position="560"/>
        <end position="595"/>
    </location>
</feature>
<dbReference type="Gene3D" id="1.10.238.10">
    <property type="entry name" value="EF-hand"/>
    <property type="match status" value="2"/>
</dbReference>
<feature type="domain" description="Tr-type G" evidence="12">
    <location>
        <begin position="896"/>
        <end position="1105"/>
    </location>
</feature>
<evidence type="ECO:0000313" key="15">
    <source>
        <dbReference type="Proteomes" id="UP000663828"/>
    </source>
</evidence>
<dbReference type="GO" id="GO:0003746">
    <property type="term" value="F:translation elongation factor activity"/>
    <property type="evidence" value="ECO:0007669"/>
    <property type="project" value="UniProtKB-KW"/>
</dbReference>
<dbReference type="InterPro" id="IPR056073">
    <property type="entry name" value="DUF7656"/>
</dbReference>
<evidence type="ECO:0000256" key="9">
    <source>
        <dbReference type="ARBA" id="ARBA00023134"/>
    </source>
</evidence>
<proteinExistence type="inferred from homology"/>
<dbReference type="SUPFAM" id="SSF47473">
    <property type="entry name" value="EF-hand"/>
    <property type="match status" value="2"/>
</dbReference>
<dbReference type="SUPFAM" id="SSF50465">
    <property type="entry name" value="EF-Tu/eEF-1alpha/eIF2-gamma C-terminal domain"/>
    <property type="match status" value="1"/>
</dbReference>
<keyword evidence="4" id="KW-0547">Nucleotide-binding</keyword>
<dbReference type="InterPro" id="IPR018247">
    <property type="entry name" value="EF_Hand_1_Ca_BS"/>
</dbReference>
<dbReference type="Gene3D" id="3.40.50.300">
    <property type="entry name" value="P-loop containing nucleotide triphosphate hydrolases"/>
    <property type="match status" value="1"/>
</dbReference>
<dbReference type="PRINTS" id="PR00315">
    <property type="entry name" value="ELONGATNFCT"/>
</dbReference>